<dbReference type="AlphaFoldDB" id="A0AAD7FS34"/>
<accession>A0AAD7FS34</accession>
<evidence type="ECO:0000313" key="1">
    <source>
        <dbReference type="EMBL" id="KAJ7639436.1"/>
    </source>
</evidence>
<protein>
    <submittedName>
        <fullName evidence="1">Uncharacterized protein</fullName>
    </submittedName>
</protein>
<dbReference type="Proteomes" id="UP001221142">
    <property type="component" value="Unassembled WGS sequence"/>
</dbReference>
<evidence type="ECO:0000313" key="2">
    <source>
        <dbReference type="Proteomes" id="UP001221142"/>
    </source>
</evidence>
<comment type="caution">
    <text evidence="1">The sequence shown here is derived from an EMBL/GenBank/DDBJ whole genome shotgun (WGS) entry which is preliminary data.</text>
</comment>
<proteinExistence type="predicted"/>
<name>A0AAD7FS34_9AGAR</name>
<reference evidence="1" key="1">
    <citation type="submission" date="2023-03" db="EMBL/GenBank/DDBJ databases">
        <title>Massive genome expansion in bonnet fungi (Mycena s.s.) driven by repeated elements and novel gene families across ecological guilds.</title>
        <authorList>
            <consortium name="Lawrence Berkeley National Laboratory"/>
            <person name="Harder C.B."/>
            <person name="Miyauchi S."/>
            <person name="Viragh M."/>
            <person name="Kuo A."/>
            <person name="Thoen E."/>
            <person name="Andreopoulos B."/>
            <person name="Lu D."/>
            <person name="Skrede I."/>
            <person name="Drula E."/>
            <person name="Henrissat B."/>
            <person name="Morin E."/>
            <person name="Kohler A."/>
            <person name="Barry K."/>
            <person name="LaButti K."/>
            <person name="Morin E."/>
            <person name="Salamov A."/>
            <person name="Lipzen A."/>
            <person name="Mereny Z."/>
            <person name="Hegedus B."/>
            <person name="Baldrian P."/>
            <person name="Stursova M."/>
            <person name="Weitz H."/>
            <person name="Taylor A."/>
            <person name="Grigoriev I.V."/>
            <person name="Nagy L.G."/>
            <person name="Martin F."/>
            <person name="Kauserud H."/>
        </authorList>
    </citation>
    <scope>NUCLEOTIDE SEQUENCE</scope>
    <source>
        <strain evidence="1">9284</strain>
    </source>
</reference>
<dbReference type="EMBL" id="JARKIF010000005">
    <property type="protein sequence ID" value="KAJ7639436.1"/>
    <property type="molecule type" value="Genomic_DNA"/>
</dbReference>
<organism evidence="1 2">
    <name type="scientific">Roridomyces roridus</name>
    <dbReference type="NCBI Taxonomy" id="1738132"/>
    <lineage>
        <taxon>Eukaryota</taxon>
        <taxon>Fungi</taxon>
        <taxon>Dikarya</taxon>
        <taxon>Basidiomycota</taxon>
        <taxon>Agaricomycotina</taxon>
        <taxon>Agaricomycetes</taxon>
        <taxon>Agaricomycetidae</taxon>
        <taxon>Agaricales</taxon>
        <taxon>Marasmiineae</taxon>
        <taxon>Mycenaceae</taxon>
        <taxon>Roridomyces</taxon>
    </lineage>
</organism>
<gene>
    <name evidence="1" type="ORF">FB45DRAFT_1024158</name>
</gene>
<keyword evidence="2" id="KW-1185">Reference proteome</keyword>
<sequence>MLDLTQELIDALVDQVAQTEKWHQDQDRGTLKACALTARRFLVPSQRQLFQSFTLRTHNMEDVCAGMLHNPGLASYIRDFCLLATHHRSESSTQLLVGFFSLLTGLDCLVIDCGFYRFDSLKPAAFTGLFSLTTIRCFGVKDCPGLPPSVVRHAVAAYEEVAFTNVEIGQEDEYAVSSFPAPPRSWHRLRRLALEPFNHTQNGCTLKDIILSEGIAPFLSNLEHLELRVFKAGSLGGLEGIAHFCCGSIQRLAIDFLYHHEADIVPLPVIPAVRVLTLMACVQNPRASACIAFRYAISSRSPDIDEALNDLPCLRQLHFAIACHSPNAIEDSFREALPLANRAGLLSFDVQGV</sequence>